<dbReference type="Proteomes" id="UP000011991">
    <property type="component" value="Unassembled WGS sequence"/>
</dbReference>
<accession>M5RBJ8</accession>
<keyword evidence="2" id="KW-1185">Reference proteome</keyword>
<organism evidence="1 2">
    <name type="scientific">Rhodopirellula maiorica SM1</name>
    <dbReference type="NCBI Taxonomy" id="1265738"/>
    <lineage>
        <taxon>Bacteria</taxon>
        <taxon>Pseudomonadati</taxon>
        <taxon>Planctomycetota</taxon>
        <taxon>Planctomycetia</taxon>
        <taxon>Pirellulales</taxon>
        <taxon>Pirellulaceae</taxon>
        <taxon>Novipirellula</taxon>
    </lineage>
</organism>
<gene>
    <name evidence="1" type="ORF">RMSM_06319</name>
</gene>
<dbReference type="AlphaFoldDB" id="M5RBJ8"/>
<name>M5RBJ8_9BACT</name>
<protein>
    <submittedName>
        <fullName evidence="1">Uncharacterized protein</fullName>
    </submittedName>
</protein>
<evidence type="ECO:0000313" key="2">
    <source>
        <dbReference type="Proteomes" id="UP000011991"/>
    </source>
</evidence>
<reference evidence="1 2" key="1">
    <citation type="journal article" date="2013" name="Mar. Genomics">
        <title>Expression of sulfatases in Rhodopirellula baltica and the diversity of sulfatases in the genus Rhodopirellula.</title>
        <authorList>
            <person name="Wegner C.E."/>
            <person name="Richter-Heitmann T."/>
            <person name="Klindworth A."/>
            <person name="Klockow C."/>
            <person name="Richter M."/>
            <person name="Achstetter T."/>
            <person name="Glockner F.O."/>
            <person name="Harder J."/>
        </authorList>
    </citation>
    <scope>NUCLEOTIDE SEQUENCE [LARGE SCALE GENOMIC DNA]</scope>
    <source>
        <strain evidence="1 2">SM1</strain>
    </source>
</reference>
<dbReference type="EMBL" id="ANOG01000916">
    <property type="protein sequence ID" value="EMI16755.1"/>
    <property type="molecule type" value="Genomic_DNA"/>
</dbReference>
<comment type="caution">
    <text evidence="1">The sequence shown here is derived from an EMBL/GenBank/DDBJ whole genome shotgun (WGS) entry which is preliminary data.</text>
</comment>
<evidence type="ECO:0000313" key="1">
    <source>
        <dbReference type="EMBL" id="EMI16755.1"/>
    </source>
</evidence>
<proteinExistence type="predicted"/>
<sequence length="45" mass="4951">MGGLAEKRIQHPPKIANQRIPLELAKCTLITVHSILFCPTDLAPD</sequence>